<feature type="non-terminal residue" evidence="2">
    <location>
        <position position="93"/>
    </location>
</feature>
<feature type="compositionally biased region" description="Low complexity" evidence="1">
    <location>
        <begin position="42"/>
        <end position="54"/>
    </location>
</feature>
<name>A0A6J4JH19_9PROT</name>
<reference evidence="2" key="1">
    <citation type="submission" date="2020-02" db="EMBL/GenBank/DDBJ databases">
        <authorList>
            <person name="Meier V. D."/>
        </authorList>
    </citation>
    <scope>NUCLEOTIDE SEQUENCE</scope>
    <source>
        <strain evidence="2">AVDCRST_MAG08</strain>
    </source>
</reference>
<protein>
    <submittedName>
        <fullName evidence="2">Tripartite tricarboxylate transporter TctA family</fullName>
    </submittedName>
</protein>
<accession>A0A6J4JH19</accession>
<gene>
    <name evidence="2" type="ORF">AVDCRST_MAG08-3583</name>
</gene>
<feature type="non-terminal residue" evidence="2">
    <location>
        <position position="1"/>
    </location>
</feature>
<feature type="region of interest" description="Disordered" evidence="1">
    <location>
        <begin position="1"/>
        <end position="93"/>
    </location>
</feature>
<sequence>QQRLRRVLDGDVRGGGLHVQQAEDGAGAPADRLRARPDDGGAPAARHAAVARQRMGFRGAADQRHHAGDWGHRPAGDDAAQPAEGEGAGDGRL</sequence>
<evidence type="ECO:0000313" key="2">
    <source>
        <dbReference type="EMBL" id="CAA9278876.1"/>
    </source>
</evidence>
<feature type="compositionally biased region" description="Basic and acidic residues" evidence="1">
    <location>
        <begin position="1"/>
        <end position="12"/>
    </location>
</feature>
<dbReference type="EMBL" id="CADCTG010000274">
    <property type="protein sequence ID" value="CAA9278876.1"/>
    <property type="molecule type" value="Genomic_DNA"/>
</dbReference>
<dbReference type="AlphaFoldDB" id="A0A6J4JH19"/>
<evidence type="ECO:0000256" key="1">
    <source>
        <dbReference type="SAM" id="MobiDB-lite"/>
    </source>
</evidence>
<organism evidence="2">
    <name type="scientific">uncultured Acetobacteraceae bacterium</name>
    <dbReference type="NCBI Taxonomy" id="169975"/>
    <lineage>
        <taxon>Bacteria</taxon>
        <taxon>Pseudomonadati</taxon>
        <taxon>Pseudomonadota</taxon>
        <taxon>Alphaproteobacteria</taxon>
        <taxon>Acetobacterales</taxon>
        <taxon>Acetobacteraceae</taxon>
        <taxon>environmental samples</taxon>
    </lineage>
</organism>
<feature type="compositionally biased region" description="Basic and acidic residues" evidence="1">
    <location>
        <begin position="61"/>
        <end position="76"/>
    </location>
</feature>
<proteinExistence type="predicted"/>